<feature type="transmembrane region" description="Helical" evidence="6">
    <location>
        <begin position="33"/>
        <end position="58"/>
    </location>
</feature>
<dbReference type="PROSITE" id="PS50850">
    <property type="entry name" value="MFS"/>
    <property type="match status" value="1"/>
</dbReference>
<keyword evidence="5 6" id="KW-0472">Membrane</keyword>
<feature type="transmembrane region" description="Helical" evidence="6">
    <location>
        <begin position="422"/>
        <end position="445"/>
    </location>
</feature>
<evidence type="ECO:0000313" key="8">
    <source>
        <dbReference type="EMBL" id="AZK48542.1"/>
    </source>
</evidence>
<feature type="transmembrane region" description="Helical" evidence="6">
    <location>
        <begin position="258"/>
        <end position="276"/>
    </location>
</feature>
<organism evidence="8 9">
    <name type="scientific">Paenibacillus lentus</name>
    <dbReference type="NCBI Taxonomy" id="1338368"/>
    <lineage>
        <taxon>Bacteria</taxon>
        <taxon>Bacillati</taxon>
        <taxon>Bacillota</taxon>
        <taxon>Bacilli</taxon>
        <taxon>Bacillales</taxon>
        <taxon>Paenibacillaceae</taxon>
        <taxon>Paenibacillus</taxon>
    </lineage>
</organism>
<dbReference type="InterPro" id="IPR011701">
    <property type="entry name" value="MFS"/>
</dbReference>
<feature type="transmembrane region" description="Helical" evidence="6">
    <location>
        <begin position="70"/>
        <end position="89"/>
    </location>
</feature>
<reference evidence="8 9" key="1">
    <citation type="submission" date="2018-11" db="EMBL/GenBank/DDBJ databases">
        <title>Genome sequencing of Paenibacillus lentus DSM25539(T).</title>
        <authorList>
            <person name="Kook J.-K."/>
            <person name="Park S.-N."/>
            <person name="Lim Y.K."/>
        </authorList>
    </citation>
    <scope>NUCLEOTIDE SEQUENCE [LARGE SCALE GENOMIC DNA]</scope>
    <source>
        <strain evidence="8 9">DSM 25539</strain>
    </source>
</reference>
<keyword evidence="2" id="KW-0813">Transport</keyword>
<feature type="transmembrane region" description="Helical" evidence="6">
    <location>
        <begin position="387"/>
        <end position="410"/>
    </location>
</feature>
<name>A0A3S8RZZ9_9BACL</name>
<protein>
    <submittedName>
        <fullName evidence="8">MFS transporter</fullName>
    </submittedName>
</protein>
<dbReference type="Gene3D" id="1.20.1720.10">
    <property type="entry name" value="Multidrug resistance protein D"/>
    <property type="match status" value="1"/>
</dbReference>
<feature type="transmembrane region" description="Helical" evidence="6">
    <location>
        <begin position="101"/>
        <end position="118"/>
    </location>
</feature>
<evidence type="ECO:0000313" key="9">
    <source>
        <dbReference type="Proteomes" id="UP000273145"/>
    </source>
</evidence>
<feature type="transmembrane region" description="Helical" evidence="6">
    <location>
        <begin position="220"/>
        <end position="238"/>
    </location>
</feature>
<sequence length="566" mass="60317">MVAREIENNRCKGVLLEGVKKEGNLLAKKTSHFWALLLFSIGVFMAQLDNGIISSALTTINRHYDVTDNWGAWGITIYTLGLAISLPIVGKLSDRYGRRKLFIIEIALFGIGSLLVALSPSFGFYLAARFIQALGGGGIFIIGNSHILSTVEPGKQAKYLGLLGAMNGVAAVLGPNVGSFLLDLTGNWHILFLINVPIAIVLFILAFMRLEESSDPSPGRLDLIGTIILSFAVLSLMYGLTNIDINFWASFKQLEVSGFIGAGIVLFIVLMLYESVLEKKENGDPILPIYLIRQPRFLMVLLIGALSGGILAAMIFIPAFTENVLGIMAEKSGYWMTPLALAAGVGAGLGGTLVTKRGPVFTVIISGLIAAIGFALFPLWIELKWQFVVSSMIAGVGIGVILGAPLNILATEGLQSNKGTALASLSLLRQIGMTIAPTIYAGFIARGFNNMGNLFQSDFQNVLQDNIARADLSKEALGELAQIGQQMAAGSGAIDANQMNEIVGSIQDPALKEVILNSVSEITRMAAENGYGGLYWSAAVLGVLIIVASLILVPLRGKASAVSRIE</sequence>
<dbReference type="KEGG" id="plen:EIM92_22130"/>
<dbReference type="PANTHER" id="PTHR23501:SF190">
    <property type="entry name" value="MAJOR FACILITATOR SUPERFAMILY MFS_1"/>
    <property type="match status" value="1"/>
</dbReference>
<keyword evidence="3 6" id="KW-0812">Transmembrane</keyword>
<keyword evidence="4 6" id="KW-1133">Transmembrane helix</keyword>
<keyword evidence="9" id="KW-1185">Reference proteome</keyword>
<evidence type="ECO:0000256" key="2">
    <source>
        <dbReference type="ARBA" id="ARBA00022448"/>
    </source>
</evidence>
<dbReference type="CDD" id="cd17321">
    <property type="entry name" value="MFS_MMR_MDR_like"/>
    <property type="match status" value="1"/>
</dbReference>
<dbReference type="SUPFAM" id="SSF103473">
    <property type="entry name" value="MFS general substrate transporter"/>
    <property type="match status" value="1"/>
</dbReference>
<feature type="transmembrane region" description="Helical" evidence="6">
    <location>
        <begin position="124"/>
        <end position="147"/>
    </location>
</feature>
<accession>A0A3S8RZZ9</accession>
<dbReference type="Pfam" id="PF07690">
    <property type="entry name" value="MFS_1"/>
    <property type="match status" value="1"/>
</dbReference>
<dbReference type="PANTHER" id="PTHR23501">
    <property type="entry name" value="MAJOR FACILITATOR SUPERFAMILY"/>
    <property type="match status" value="1"/>
</dbReference>
<dbReference type="OrthoDB" id="9807274at2"/>
<evidence type="ECO:0000256" key="1">
    <source>
        <dbReference type="ARBA" id="ARBA00004651"/>
    </source>
</evidence>
<dbReference type="EMBL" id="CP034248">
    <property type="protein sequence ID" value="AZK48542.1"/>
    <property type="molecule type" value="Genomic_DNA"/>
</dbReference>
<dbReference type="InterPro" id="IPR036259">
    <property type="entry name" value="MFS_trans_sf"/>
</dbReference>
<feature type="transmembrane region" description="Helical" evidence="6">
    <location>
        <begin position="159"/>
        <end position="182"/>
    </location>
</feature>
<dbReference type="GO" id="GO:0005886">
    <property type="term" value="C:plasma membrane"/>
    <property type="evidence" value="ECO:0007669"/>
    <property type="project" value="UniProtKB-SubCell"/>
</dbReference>
<evidence type="ECO:0000256" key="6">
    <source>
        <dbReference type="SAM" id="Phobius"/>
    </source>
</evidence>
<dbReference type="Gene3D" id="1.20.1250.20">
    <property type="entry name" value="MFS general substrate transporter like domains"/>
    <property type="match status" value="1"/>
</dbReference>
<dbReference type="InterPro" id="IPR020846">
    <property type="entry name" value="MFS_dom"/>
</dbReference>
<feature type="transmembrane region" description="Helical" evidence="6">
    <location>
        <begin position="534"/>
        <end position="555"/>
    </location>
</feature>
<evidence type="ECO:0000259" key="7">
    <source>
        <dbReference type="PROSITE" id="PS50850"/>
    </source>
</evidence>
<feature type="transmembrane region" description="Helical" evidence="6">
    <location>
        <begin position="360"/>
        <end position="381"/>
    </location>
</feature>
<dbReference type="Proteomes" id="UP000273145">
    <property type="component" value="Chromosome"/>
</dbReference>
<feature type="transmembrane region" description="Helical" evidence="6">
    <location>
        <begin position="188"/>
        <end position="208"/>
    </location>
</feature>
<evidence type="ECO:0000256" key="3">
    <source>
        <dbReference type="ARBA" id="ARBA00022692"/>
    </source>
</evidence>
<gene>
    <name evidence="8" type="ORF">EIM92_22130</name>
</gene>
<feature type="transmembrane region" description="Helical" evidence="6">
    <location>
        <begin position="333"/>
        <end position="353"/>
    </location>
</feature>
<dbReference type="GO" id="GO:0022857">
    <property type="term" value="F:transmembrane transporter activity"/>
    <property type="evidence" value="ECO:0007669"/>
    <property type="project" value="InterPro"/>
</dbReference>
<comment type="subcellular location">
    <subcellularLocation>
        <location evidence="1">Cell membrane</location>
        <topology evidence="1">Multi-pass membrane protein</topology>
    </subcellularLocation>
</comment>
<evidence type="ECO:0000256" key="4">
    <source>
        <dbReference type="ARBA" id="ARBA00022989"/>
    </source>
</evidence>
<feature type="domain" description="Major facilitator superfamily (MFS) profile" evidence="7">
    <location>
        <begin position="35"/>
        <end position="557"/>
    </location>
</feature>
<feature type="transmembrane region" description="Helical" evidence="6">
    <location>
        <begin position="297"/>
        <end position="321"/>
    </location>
</feature>
<dbReference type="AlphaFoldDB" id="A0A3S8RZZ9"/>
<proteinExistence type="predicted"/>
<evidence type="ECO:0000256" key="5">
    <source>
        <dbReference type="ARBA" id="ARBA00023136"/>
    </source>
</evidence>